<evidence type="ECO:0000313" key="5">
    <source>
        <dbReference type="Proteomes" id="UP000315949"/>
    </source>
</evidence>
<dbReference type="Proteomes" id="UP000315949">
    <property type="component" value="Unassembled WGS sequence"/>
</dbReference>
<evidence type="ECO:0000259" key="3">
    <source>
        <dbReference type="Pfam" id="PF01370"/>
    </source>
</evidence>
<keyword evidence="2" id="KW-1133">Transmembrane helix</keyword>
<reference evidence="4 5" key="1">
    <citation type="submission" date="2019-07" db="EMBL/GenBank/DDBJ databases">
        <title>Luteimonas sp. YD-1 nov., isolated from acidic soil.</title>
        <authorList>
            <person name="Zhou J."/>
        </authorList>
    </citation>
    <scope>NUCLEOTIDE SEQUENCE [LARGE SCALE GENOMIC DNA]</scope>
    <source>
        <strain evidence="4 5">YD-1</strain>
    </source>
</reference>
<dbReference type="OrthoDB" id="9776313at2"/>
<dbReference type="PANTHER" id="PTHR12126">
    <property type="entry name" value="NADH-UBIQUINONE OXIDOREDUCTASE 39 KDA SUBUNIT-RELATED"/>
    <property type="match status" value="1"/>
</dbReference>
<dbReference type="InterPro" id="IPR025695">
    <property type="entry name" value="DoxX-like"/>
</dbReference>
<keyword evidence="2" id="KW-0812">Transmembrane</keyword>
<keyword evidence="2" id="KW-0472">Membrane</keyword>
<proteinExistence type="predicted"/>
<dbReference type="Pfam" id="PF01370">
    <property type="entry name" value="Epimerase"/>
    <property type="match status" value="1"/>
</dbReference>
<feature type="region of interest" description="Disordered" evidence="1">
    <location>
        <begin position="1"/>
        <end position="26"/>
    </location>
</feature>
<dbReference type="EMBL" id="VOHE01000003">
    <property type="protein sequence ID" value="TWT19884.1"/>
    <property type="molecule type" value="Genomic_DNA"/>
</dbReference>
<dbReference type="AlphaFoldDB" id="A0A5C5U1K3"/>
<feature type="transmembrane region" description="Helical" evidence="2">
    <location>
        <begin position="436"/>
        <end position="459"/>
    </location>
</feature>
<organism evidence="4 5">
    <name type="scientific">Luteimonas wenzhouensis</name>
    <dbReference type="NCBI Taxonomy" id="2599615"/>
    <lineage>
        <taxon>Bacteria</taxon>
        <taxon>Pseudomonadati</taxon>
        <taxon>Pseudomonadota</taxon>
        <taxon>Gammaproteobacteria</taxon>
        <taxon>Lysobacterales</taxon>
        <taxon>Lysobacteraceae</taxon>
        <taxon>Luteimonas</taxon>
    </lineage>
</organism>
<dbReference type="Gene3D" id="3.40.50.720">
    <property type="entry name" value="NAD(P)-binding Rossmann-like Domain"/>
    <property type="match status" value="1"/>
</dbReference>
<evidence type="ECO:0000256" key="1">
    <source>
        <dbReference type="SAM" id="MobiDB-lite"/>
    </source>
</evidence>
<dbReference type="InterPro" id="IPR051207">
    <property type="entry name" value="ComplexI_NDUFA9_subunit"/>
</dbReference>
<feature type="domain" description="NAD-dependent epimerase/dehydratase" evidence="3">
    <location>
        <begin position="98"/>
        <end position="289"/>
    </location>
</feature>
<protein>
    <submittedName>
        <fullName evidence="4">SDR family oxidoreductase</fullName>
    </submittedName>
</protein>
<dbReference type="SUPFAM" id="SSF51735">
    <property type="entry name" value="NAD(P)-binding Rossmann-fold domains"/>
    <property type="match status" value="1"/>
</dbReference>
<comment type="caution">
    <text evidence="4">The sequence shown here is derived from an EMBL/GenBank/DDBJ whole genome shotgun (WGS) entry which is preliminary data.</text>
</comment>
<keyword evidence="5" id="KW-1185">Reference proteome</keyword>
<dbReference type="Pfam" id="PF13781">
    <property type="entry name" value="DoxX_3"/>
    <property type="match status" value="1"/>
</dbReference>
<dbReference type="InterPro" id="IPR036291">
    <property type="entry name" value="NAD(P)-bd_dom_sf"/>
</dbReference>
<dbReference type="InterPro" id="IPR001509">
    <property type="entry name" value="Epimerase_deHydtase"/>
</dbReference>
<dbReference type="GO" id="GO:0044877">
    <property type="term" value="F:protein-containing complex binding"/>
    <property type="evidence" value="ECO:0007669"/>
    <property type="project" value="TreeGrafter"/>
</dbReference>
<evidence type="ECO:0000313" key="4">
    <source>
        <dbReference type="EMBL" id="TWT19884.1"/>
    </source>
</evidence>
<feature type="region of interest" description="Disordered" evidence="1">
    <location>
        <begin position="50"/>
        <end position="93"/>
    </location>
</feature>
<accession>A0A5C5U1K3</accession>
<gene>
    <name evidence="4" type="ORF">FQY79_08750</name>
</gene>
<feature type="compositionally biased region" description="Basic and acidic residues" evidence="1">
    <location>
        <begin position="67"/>
        <end position="76"/>
    </location>
</feature>
<feature type="transmembrane region" description="Helical" evidence="2">
    <location>
        <begin position="392"/>
        <end position="416"/>
    </location>
</feature>
<feature type="transmembrane region" description="Helical" evidence="2">
    <location>
        <begin position="464"/>
        <end position="482"/>
    </location>
</feature>
<evidence type="ECO:0000256" key="2">
    <source>
        <dbReference type="SAM" id="Phobius"/>
    </source>
</evidence>
<name>A0A5C5U1K3_9GAMM</name>
<sequence>MARAWTGCTAPSPRVRQAAREGQQEVAWPAPTSAWRMDRCRTRRARGDRIHHRLAASGAGRRGARTRPAEHGDRPRGQHARQRAWAQGPSGEADPMRVMVLGAGLVGTALARGLRARGHHVTQAGRDTRAGAGTIALDFNALPDDATLVRALSDLDVLVNTVGIFRQTAQQRFAAVHVDTPLRLFAAARSAGVRRVLQVSALGADPASPVPFLASKGRADAALLAHDHLERCVVRPSLVFSPAGAGTRCFAAMAGLPLLPLPGGGRQCIQPLHLDDLVAVLVRLVEAPSVPDTLDVAGPRPLTLRAYLEEFRRAMDTGGATVPVPMWLARAGAWVAARAAPRAPLHPDALAMLVAAGAVDPAPTARWLGHAPRAPEHFFQGLPLERMRRNAMLGWSLPLMRIALALAWIGAGVVLLCADPRAAALELLARVGLQGAPAQAVLWIAALLDIALGAALLLLRRRRLLYAAQLVLVAACTIVITLRLPEQWSHPLGPVLKNLPLLAMIAALSALDRGEGPDRP</sequence>
<dbReference type="PANTHER" id="PTHR12126:SF11">
    <property type="entry name" value="NADH DEHYDROGENASE [UBIQUINONE] 1 ALPHA SUBCOMPLEX SUBUNIT 9, MITOCHONDRIAL"/>
    <property type="match status" value="1"/>
</dbReference>